<feature type="signal peptide" evidence="1">
    <location>
        <begin position="1"/>
        <end position="18"/>
    </location>
</feature>
<gene>
    <name evidence="3" type="ORF">ACFO3A_01860</name>
</gene>
<protein>
    <submittedName>
        <fullName evidence="3">DUF4878 domain-containing protein</fullName>
    </submittedName>
</protein>
<sequence>MISRRTCLALGLAAGLSACFGSGPEATVKGFYAAVAAGDTDKAIGFLALQSVSANEMIMVKGKVQMMVAAGKTQIDANGGLQDVQIVSQQEQGEAALRVQLQVTFKNGKTDTDNMNLVKEKDGWKIRL</sequence>
<evidence type="ECO:0000259" key="2">
    <source>
        <dbReference type="Pfam" id="PF12870"/>
    </source>
</evidence>
<dbReference type="InterPro" id="IPR024267">
    <property type="entry name" value="DUF4878"/>
</dbReference>
<feature type="domain" description="DUF4878" evidence="2">
    <location>
        <begin position="17"/>
        <end position="126"/>
    </location>
</feature>
<organism evidence="3 4">
    <name type="scientific">Comamonas nitrativorans</name>
    <dbReference type="NCBI Taxonomy" id="108437"/>
    <lineage>
        <taxon>Bacteria</taxon>
        <taxon>Pseudomonadati</taxon>
        <taxon>Pseudomonadota</taxon>
        <taxon>Betaproteobacteria</taxon>
        <taxon>Burkholderiales</taxon>
        <taxon>Comamonadaceae</taxon>
        <taxon>Comamonas</taxon>
    </lineage>
</organism>
<feature type="chain" id="PRO_5046713438" evidence="1">
    <location>
        <begin position="19"/>
        <end position="128"/>
    </location>
</feature>
<accession>A0ABV9GW89</accession>
<evidence type="ECO:0000313" key="3">
    <source>
        <dbReference type="EMBL" id="MFC4620965.1"/>
    </source>
</evidence>
<dbReference type="Gene3D" id="3.10.450.50">
    <property type="match status" value="1"/>
</dbReference>
<comment type="caution">
    <text evidence="3">The sequence shown here is derived from an EMBL/GenBank/DDBJ whole genome shotgun (WGS) entry which is preliminary data.</text>
</comment>
<keyword evidence="1" id="KW-0732">Signal</keyword>
<reference evidence="4" key="1">
    <citation type="journal article" date="2019" name="Int. J. Syst. Evol. Microbiol.">
        <title>The Global Catalogue of Microorganisms (GCM) 10K type strain sequencing project: providing services to taxonomists for standard genome sequencing and annotation.</title>
        <authorList>
            <consortium name="The Broad Institute Genomics Platform"/>
            <consortium name="The Broad Institute Genome Sequencing Center for Infectious Disease"/>
            <person name="Wu L."/>
            <person name="Ma J."/>
        </authorList>
    </citation>
    <scope>NUCLEOTIDE SEQUENCE [LARGE SCALE GENOMIC DNA]</scope>
    <source>
        <strain evidence="4">JCM 11650</strain>
    </source>
</reference>
<keyword evidence="4" id="KW-1185">Reference proteome</keyword>
<dbReference type="EMBL" id="JBHSEW010000001">
    <property type="protein sequence ID" value="MFC4620965.1"/>
    <property type="molecule type" value="Genomic_DNA"/>
</dbReference>
<evidence type="ECO:0000313" key="4">
    <source>
        <dbReference type="Proteomes" id="UP001595967"/>
    </source>
</evidence>
<name>A0ABV9GW89_9BURK</name>
<dbReference type="Pfam" id="PF12870">
    <property type="entry name" value="DUF4878"/>
    <property type="match status" value="1"/>
</dbReference>
<proteinExistence type="predicted"/>
<dbReference type="PROSITE" id="PS51257">
    <property type="entry name" value="PROKAR_LIPOPROTEIN"/>
    <property type="match status" value="1"/>
</dbReference>
<dbReference type="Proteomes" id="UP001595967">
    <property type="component" value="Unassembled WGS sequence"/>
</dbReference>
<dbReference type="RefSeq" id="WP_377723453.1">
    <property type="nucleotide sequence ID" value="NZ_JBHSEW010000001.1"/>
</dbReference>
<evidence type="ECO:0000256" key="1">
    <source>
        <dbReference type="SAM" id="SignalP"/>
    </source>
</evidence>